<evidence type="ECO:0008006" key="3">
    <source>
        <dbReference type="Google" id="ProtNLM"/>
    </source>
</evidence>
<sequence>MVTLATLPETGRYIARSVRQSLRLMVGLPDYDTYLSHMAQTHPDRAPMSYEEFFRERLEARYGAGKGRCC</sequence>
<reference evidence="1 2" key="1">
    <citation type="journal article" date="2016" name="Front. Microbiol.">
        <title>Genomic Resource of Rice Seed Associated Bacteria.</title>
        <authorList>
            <person name="Midha S."/>
            <person name="Bansal K."/>
            <person name="Sharma S."/>
            <person name="Kumar N."/>
            <person name="Patil P.P."/>
            <person name="Chaudhry V."/>
            <person name="Patil P.B."/>
        </authorList>
    </citation>
    <scope>NUCLEOTIDE SEQUENCE [LARGE SCALE GENOMIC DNA]</scope>
    <source>
        <strain evidence="1 2">NS331</strain>
    </source>
</reference>
<dbReference type="OrthoDB" id="9814284at2"/>
<dbReference type="InterPro" id="IPR007423">
    <property type="entry name" value="Sel_put"/>
</dbReference>
<dbReference type="AlphaFoldDB" id="A0A147GMW0"/>
<dbReference type="Proteomes" id="UP000072741">
    <property type="component" value="Unassembled WGS sequence"/>
</dbReference>
<dbReference type="PATRIC" id="fig|433924.3.peg.1400"/>
<evidence type="ECO:0000313" key="1">
    <source>
        <dbReference type="EMBL" id="KTT15046.1"/>
    </source>
</evidence>
<dbReference type="PANTHER" id="PTHR38453:SF1">
    <property type="entry name" value="CYTOPLASMIC PROTEIN"/>
    <property type="match status" value="1"/>
</dbReference>
<dbReference type="Pfam" id="PF04328">
    <property type="entry name" value="Sel_put"/>
    <property type="match status" value="1"/>
</dbReference>
<dbReference type="RefSeq" id="WP_058644013.1">
    <property type="nucleotide sequence ID" value="NZ_LDSL01000155.1"/>
</dbReference>
<organism evidence="1 2">
    <name type="scientific">Pseudacidovorax intermedius</name>
    <dbReference type="NCBI Taxonomy" id="433924"/>
    <lineage>
        <taxon>Bacteria</taxon>
        <taxon>Pseudomonadati</taxon>
        <taxon>Pseudomonadota</taxon>
        <taxon>Betaproteobacteria</taxon>
        <taxon>Burkholderiales</taxon>
        <taxon>Comamonadaceae</taxon>
        <taxon>Pseudacidovorax</taxon>
    </lineage>
</organism>
<name>A0A147GMW0_9BURK</name>
<evidence type="ECO:0000313" key="2">
    <source>
        <dbReference type="Proteomes" id="UP000072741"/>
    </source>
</evidence>
<protein>
    <recommendedName>
        <fullName evidence="3">YbdD/YjiX family protein</fullName>
    </recommendedName>
</protein>
<dbReference type="EMBL" id="LDSL01000155">
    <property type="protein sequence ID" value="KTT15046.1"/>
    <property type="molecule type" value="Genomic_DNA"/>
</dbReference>
<dbReference type="PANTHER" id="PTHR38453">
    <property type="entry name" value="CYTOPLASMIC PROTEIN-RELATED"/>
    <property type="match status" value="1"/>
</dbReference>
<accession>A0A147GMW0</accession>
<keyword evidence="2" id="KW-1185">Reference proteome</keyword>
<proteinExistence type="predicted"/>
<gene>
    <name evidence="1" type="ORF">NS331_21675</name>
</gene>
<comment type="caution">
    <text evidence="1">The sequence shown here is derived from an EMBL/GenBank/DDBJ whole genome shotgun (WGS) entry which is preliminary data.</text>
</comment>